<evidence type="ECO:0000259" key="2">
    <source>
        <dbReference type="Pfam" id="PF20789"/>
    </source>
</evidence>
<sequence>MEQLLDLRRLTSDTFITVYDPWLPPGAQAIYGGTMVAQCIIAAQATFRIDCTIASLRSTFVQGGKPNTPIHYKVHEYESDASIPLRGVRASQDGQCIFTAVVRFRLSPRQGCSRPSSNFQATGSQTIGPIKGGGGAVESPYICSDLQLISKTTNSVQGTTIAQWLKACRPIMVDNPAIHLAALAYMSDNYLLPTATRVHGIRWSRDPEVVPAALAGKQVQALEHGVKLMVSLDHTIIFDQASEAVRADAWIRSEMHSPWAGQERALVSQRMYSTTGNLLATVYQEVSSLTPRHVCHRLTALPGCAADESDRAFDALNVEWT</sequence>
<evidence type="ECO:0008006" key="5">
    <source>
        <dbReference type="Google" id="ProtNLM"/>
    </source>
</evidence>
<dbReference type="HOGENOM" id="CLU_032690_0_0_1"/>
<dbReference type="OrthoDB" id="68328at2759"/>
<evidence type="ECO:0000313" key="4">
    <source>
        <dbReference type="Proteomes" id="UP000016933"/>
    </source>
</evidence>
<dbReference type="CDD" id="cd03445">
    <property type="entry name" value="Thioesterase_II_repeat2"/>
    <property type="match status" value="1"/>
</dbReference>
<dbReference type="PANTHER" id="PTHR11066:SF34">
    <property type="entry name" value="ACYL-COENZYME A THIOESTERASE 8"/>
    <property type="match status" value="1"/>
</dbReference>
<dbReference type="InterPro" id="IPR049450">
    <property type="entry name" value="ACOT8-like_C"/>
</dbReference>
<dbReference type="CDD" id="cd03444">
    <property type="entry name" value="Thioesterase_II_repeat1"/>
    <property type="match status" value="1"/>
</dbReference>
<organism evidence="3 4">
    <name type="scientific">Dothistroma septosporum (strain NZE10 / CBS 128990)</name>
    <name type="common">Red band needle blight fungus</name>
    <name type="synonym">Mycosphaerella pini</name>
    <dbReference type="NCBI Taxonomy" id="675120"/>
    <lineage>
        <taxon>Eukaryota</taxon>
        <taxon>Fungi</taxon>
        <taxon>Dikarya</taxon>
        <taxon>Ascomycota</taxon>
        <taxon>Pezizomycotina</taxon>
        <taxon>Dothideomycetes</taxon>
        <taxon>Dothideomycetidae</taxon>
        <taxon>Mycosphaerellales</taxon>
        <taxon>Mycosphaerellaceae</taxon>
        <taxon>Dothistroma</taxon>
    </lineage>
</organism>
<feature type="domain" description="Acyl-CoA thioesterase-like N-terminal HotDog" evidence="1">
    <location>
        <begin position="20"/>
        <end position="104"/>
    </location>
</feature>
<reference evidence="3 4" key="2">
    <citation type="journal article" date="2012" name="PLoS Pathog.">
        <title>Diverse lifestyles and strategies of plant pathogenesis encoded in the genomes of eighteen Dothideomycetes fungi.</title>
        <authorList>
            <person name="Ohm R.A."/>
            <person name="Feau N."/>
            <person name="Henrissat B."/>
            <person name="Schoch C.L."/>
            <person name="Horwitz B.A."/>
            <person name="Barry K.W."/>
            <person name="Condon B.J."/>
            <person name="Copeland A.C."/>
            <person name="Dhillon B."/>
            <person name="Glaser F."/>
            <person name="Hesse C.N."/>
            <person name="Kosti I."/>
            <person name="LaButti K."/>
            <person name="Lindquist E.A."/>
            <person name="Lucas S."/>
            <person name="Salamov A.A."/>
            <person name="Bradshaw R.E."/>
            <person name="Ciuffetti L."/>
            <person name="Hamelin R.C."/>
            <person name="Kema G.H.J."/>
            <person name="Lawrence C."/>
            <person name="Scott J.A."/>
            <person name="Spatafora J.W."/>
            <person name="Turgeon B.G."/>
            <person name="de Wit P.J.G.M."/>
            <person name="Zhong S."/>
            <person name="Goodwin S.B."/>
            <person name="Grigoriev I.V."/>
        </authorList>
    </citation>
    <scope>NUCLEOTIDE SEQUENCE [LARGE SCALE GENOMIC DNA]</scope>
    <source>
        <strain evidence="4">NZE10 / CBS 128990</strain>
    </source>
</reference>
<dbReference type="eggNOG" id="KOG3016">
    <property type="taxonomic scope" value="Eukaryota"/>
</dbReference>
<dbReference type="GO" id="GO:0005782">
    <property type="term" value="C:peroxisomal matrix"/>
    <property type="evidence" value="ECO:0007669"/>
    <property type="project" value="UniProtKB-SubCell"/>
</dbReference>
<dbReference type="Gene3D" id="3.10.129.10">
    <property type="entry name" value="Hotdog Thioesterase"/>
    <property type="match status" value="2"/>
</dbReference>
<dbReference type="Proteomes" id="UP000016933">
    <property type="component" value="Unassembled WGS sequence"/>
</dbReference>
<dbReference type="GO" id="GO:0047617">
    <property type="term" value="F:fatty acyl-CoA hydrolase activity"/>
    <property type="evidence" value="ECO:0007669"/>
    <property type="project" value="InterPro"/>
</dbReference>
<dbReference type="SUPFAM" id="SSF54637">
    <property type="entry name" value="Thioesterase/thiol ester dehydrase-isomerase"/>
    <property type="match status" value="2"/>
</dbReference>
<evidence type="ECO:0000313" key="3">
    <source>
        <dbReference type="EMBL" id="EME43739.1"/>
    </source>
</evidence>
<dbReference type="EMBL" id="KB446539">
    <property type="protein sequence ID" value="EME43739.1"/>
    <property type="molecule type" value="Genomic_DNA"/>
</dbReference>
<gene>
    <name evidence="3" type="ORF">DOTSEDRAFT_171582</name>
</gene>
<dbReference type="PANTHER" id="PTHR11066">
    <property type="entry name" value="ACYL-COA THIOESTERASE"/>
    <property type="match status" value="1"/>
</dbReference>
<reference evidence="4" key="1">
    <citation type="journal article" date="2012" name="PLoS Genet.">
        <title>The genomes of the fungal plant pathogens Cladosporium fulvum and Dothistroma septosporum reveal adaptation to different hosts and lifestyles but also signatures of common ancestry.</title>
        <authorList>
            <person name="de Wit P.J.G.M."/>
            <person name="van der Burgt A."/>
            <person name="Oekmen B."/>
            <person name="Stergiopoulos I."/>
            <person name="Abd-Elsalam K.A."/>
            <person name="Aerts A.L."/>
            <person name="Bahkali A.H."/>
            <person name="Beenen H.G."/>
            <person name="Chettri P."/>
            <person name="Cox M.P."/>
            <person name="Datema E."/>
            <person name="de Vries R.P."/>
            <person name="Dhillon B."/>
            <person name="Ganley A.R."/>
            <person name="Griffiths S.A."/>
            <person name="Guo Y."/>
            <person name="Hamelin R.C."/>
            <person name="Henrissat B."/>
            <person name="Kabir M.S."/>
            <person name="Jashni M.K."/>
            <person name="Kema G."/>
            <person name="Klaubauf S."/>
            <person name="Lapidus A."/>
            <person name="Levasseur A."/>
            <person name="Lindquist E."/>
            <person name="Mehrabi R."/>
            <person name="Ohm R.A."/>
            <person name="Owen T.J."/>
            <person name="Salamov A."/>
            <person name="Schwelm A."/>
            <person name="Schijlen E."/>
            <person name="Sun H."/>
            <person name="van den Burg H.A."/>
            <person name="van Ham R.C.H.J."/>
            <person name="Zhang S."/>
            <person name="Goodwin S.B."/>
            <person name="Grigoriev I.V."/>
            <person name="Collemare J."/>
            <person name="Bradshaw R.E."/>
        </authorList>
    </citation>
    <scope>NUCLEOTIDE SEQUENCE [LARGE SCALE GENOMIC DNA]</scope>
    <source>
        <strain evidence="4">NZE10 / CBS 128990</strain>
    </source>
</reference>
<protein>
    <recommendedName>
        <fullName evidence="5">Acyl-CoA thioesterase II</fullName>
    </recommendedName>
</protein>
<dbReference type="InterPro" id="IPR003703">
    <property type="entry name" value="Acyl_CoA_thio"/>
</dbReference>
<dbReference type="GO" id="GO:0006637">
    <property type="term" value="P:acyl-CoA metabolic process"/>
    <property type="evidence" value="ECO:0007669"/>
    <property type="project" value="InterPro"/>
</dbReference>
<name>N1PMU2_DOTSN</name>
<feature type="domain" description="Acyl-CoA thioesterase-like C-terminal" evidence="2">
    <location>
        <begin position="156"/>
        <end position="286"/>
    </location>
</feature>
<accession>N1PMU2</accession>
<dbReference type="STRING" id="675120.N1PMU2"/>
<dbReference type="OMA" id="DSSIWFH"/>
<proteinExistence type="predicted"/>
<dbReference type="InterPro" id="IPR049449">
    <property type="entry name" value="TesB_ACOT8-like_N"/>
</dbReference>
<keyword evidence="4" id="KW-1185">Reference proteome</keyword>
<dbReference type="GO" id="GO:0009062">
    <property type="term" value="P:fatty acid catabolic process"/>
    <property type="evidence" value="ECO:0007669"/>
    <property type="project" value="TreeGrafter"/>
</dbReference>
<dbReference type="Pfam" id="PF20789">
    <property type="entry name" value="4HBT_3C"/>
    <property type="match status" value="1"/>
</dbReference>
<dbReference type="AlphaFoldDB" id="N1PMU2"/>
<dbReference type="InterPro" id="IPR029069">
    <property type="entry name" value="HotDog_dom_sf"/>
</dbReference>
<dbReference type="Pfam" id="PF13622">
    <property type="entry name" value="4HBT_3"/>
    <property type="match status" value="1"/>
</dbReference>
<evidence type="ECO:0000259" key="1">
    <source>
        <dbReference type="Pfam" id="PF13622"/>
    </source>
</evidence>